<dbReference type="InterPro" id="IPR013783">
    <property type="entry name" value="Ig-like_fold"/>
</dbReference>
<dbReference type="Pfam" id="PF13946">
    <property type="entry name" value="DUF4214"/>
    <property type="match status" value="1"/>
</dbReference>
<gene>
    <name evidence="2" type="ORF">KDM90_14560</name>
</gene>
<evidence type="ECO:0000259" key="1">
    <source>
        <dbReference type="Pfam" id="PF13946"/>
    </source>
</evidence>
<keyword evidence="3" id="KW-1185">Reference proteome</keyword>
<dbReference type="InterPro" id="IPR025282">
    <property type="entry name" value="DUF4214"/>
</dbReference>
<dbReference type="EMBL" id="JAGSPJ010000006">
    <property type="protein sequence ID" value="MBR7801227.1"/>
    <property type="molecule type" value="Genomic_DNA"/>
</dbReference>
<evidence type="ECO:0000313" key="3">
    <source>
        <dbReference type="Proteomes" id="UP000678545"/>
    </source>
</evidence>
<feature type="domain" description="DUF4214" evidence="1">
    <location>
        <begin position="55"/>
        <end position="106"/>
    </location>
</feature>
<sequence length="1534" mass="152984">MAGVNYQYELTKLYLAAFIRPPEKSGLEYWLLQLESGKSFDSVLETVFSLDIVKEIYPSNLPYESFVTLIYVNVFGKSPDLEGLSYWKQQMIDGRSRGNLVMDMINAGLNTLDGTPGKAYIVNRMAVSQAAIEQQYAQRADFQPAYLKSLMATVNSDVSTVTTATKAMNSSVTGIGIGAPLNAITVVAAAGGISAAEVKAGVAVVIDLKGTNAVANNVVELLINKVAFTTPITKVLTDTEVKAQKLTITIPSTVNWGADGIKVLSAYVKDASGNKGLPGGDLAVELNMVAPNAPVNPIVIPVALNGINTAEKAAGVSVKVDLAGTTANTGDKVEILNGGQIFSPAAAATITEADVKAGFVTIVISGASNWGADGEKILSARITDAAGNPGGTGGNLAVVLDATPPTALTNPLSMAVASGGISPDERAQNIAVIANLTGTNVQVGDAIELLIDGKTFANSTIHILTAAEITAKFATLSIAGSDPGWGVVDGDKNISARIIDQAGNLGNSGGNLKVTLDSTPPNSQNSILTVAAAVNGINALEAAAGISVVMNLTNTNAVAGDIVNLFLDGKAFSPAVTFTLTAVQISAKSVTLIIPSTTDWGVDGNKVLSATLTDSAGNVGIPGGSLTVNLDRTAPGTPTNPISIPVGVNGINASEKIAGVNVLVDLAGTNALTGDKIELTIDGQPFTSAVSKVLTAADVANGFLNLSISSGAGWGTDGNKALAARVVDVAGNVSPGSTSISVILDTSAPAGPGFALVVPANSGGGITTAERLAGVDVQVNLTGTTVVAGDTVEILLAGNSFTIPVRHTLTDSEIIAKVATLTIGSNDGWGIDGTKVLTARFIDFAGNTGTTGAPLSVNLDGTAPNAPGATLSIPVAVNGINNAEKSAGVLVAVDLTGTGAIAGDTLHLQIDGVPFSTPVSQIITTSQIAAKLANIVIPGTAVWGADGLKSLTASITDALGNAGNPGGVLTILLDTTIPDGPSNPVVISAATNGINAVEKAAGVSVLVDLTGSTVVQGEKVELLLGGLPFTTPIIQTLSATDMSNGFFTAVIPSGAGWGADGSKLISVRMTDSAGNVGISSAGASLVLDTTPPVGPANALNVPANAGGGITGAEKSAGVVVNVSLVGSTAAVGDTLEILIDGASFANPVKKVLGVLDLAAQAFSLTIDQTAGWGIDGPKTLTALVTDAAGNAGTATANLLVTLLDTTAPNAPSHPLTVPVATNGISAAEKNAGVTVVVDLSGTNAVAGDTASLFLNGAAFAVPITHLITGAEVIAGNFSFTISSGAGWGADGSYLLNTSITDAVGNIGAVGGDLTVILDTTTPAAPTNGVVVAAAASGINAAEKTAGVQVSVDLSGTNAVAGDRIEILLGGSAFTTPVLHTLTGAEITAGFASATIDATSGWGIDGVKTISARVVDLAGNIGASGGSLTTFIDSIVPAASGLPTWEDLDSSGTISDGDRFLFSISEATNKAITLSEVLLNNSHVLGTGALVNWSTDGTQLLLTLGTGSTIATGDTVTLVGVSDLAGNTLNLSFTI</sequence>
<reference evidence="2" key="1">
    <citation type="submission" date="2021-04" db="EMBL/GenBank/DDBJ databases">
        <title>novel species isolated from subtropical streams in China.</title>
        <authorList>
            <person name="Lu H."/>
        </authorList>
    </citation>
    <scope>NUCLEOTIDE SEQUENCE</scope>
    <source>
        <strain evidence="2">FT137W</strain>
    </source>
</reference>
<dbReference type="Gene3D" id="2.60.40.10">
    <property type="entry name" value="Immunoglobulins"/>
    <property type="match status" value="4"/>
</dbReference>
<proteinExistence type="predicted"/>
<dbReference type="RefSeq" id="WP_212676347.1">
    <property type="nucleotide sequence ID" value="NZ_JAGSPJ010000006.1"/>
</dbReference>
<protein>
    <submittedName>
        <fullName evidence="2">DUF4214 domain-containing protein</fullName>
    </submittedName>
</protein>
<name>A0A941IGC3_9BURK</name>
<accession>A0A941IGC3</accession>
<comment type="caution">
    <text evidence="2">The sequence shown here is derived from an EMBL/GenBank/DDBJ whole genome shotgun (WGS) entry which is preliminary data.</text>
</comment>
<dbReference type="Proteomes" id="UP000678545">
    <property type="component" value="Unassembled WGS sequence"/>
</dbReference>
<evidence type="ECO:0000313" key="2">
    <source>
        <dbReference type="EMBL" id="MBR7801227.1"/>
    </source>
</evidence>
<organism evidence="2 3">
    <name type="scientific">Undibacterium fentianense</name>
    <dbReference type="NCBI Taxonomy" id="2828728"/>
    <lineage>
        <taxon>Bacteria</taxon>
        <taxon>Pseudomonadati</taxon>
        <taxon>Pseudomonadota</taxon>
        <taxon>Betaproteobacteria</taxon>
        <taxon>Burkholderiales</taxon>
        <taxon>Oxalobacteraceae</taxon>
        <taxon>Undibacterium</taxon>
    </lineage>
</organism>